<evidence type="ECO:0000313" key="9">
    <source>
        <dbReference type="Proteomes" id="UP001066276"/>
    </source>
</evidence>
<feature type="domain" description="BAG" evidence="7">
    <location>
        <begin position="390"/>
        <end position="466"/>
    </location>
</feature>
<keyword evidence="1" id="KW-0677">Repeat</keyword>
<protein>
    <recommendedName>
        <fullName evidence="3">BAG family molecular chaperone regulator 5</fullName>
    </recommendedName>
    <alternativeName>
        <fullName evidence="4">Bcl-2-associated athanogene 5</fullName>
    </alternativeName>
</protein>
<gene>
    <name evidence="8" type="ORF">NDU88_005512</name>
</gene>
<evidence type="ECO:0000256" key="5">
    <source>
        <dbReference type="SAM" id="Coils"/>
    </source>
</evidence>
<dbReference type="PANTHER" id="PTHR12329:SF2">
    <property type="entry name" value="BAG FAMILY MOLECULAR CHAPERONE REGULATOR 5"/>
    <property type="match status" value="1"/>
</dbReference>
<evidence type="ECO:0000256" key="4">
    <source>
        <dbReference type="ARBA" id="ARBA00042866"/>
    </source>
</evidence>
<accession>A0AAV7MZK9</accession>
<dbReference type="GO" id="GO:0031397">
    <property type="term" value="P:negative regulation of protein ubiquitination"/>
    <property type="evidence" value="ECO:0007669"/>
    <property type="project" value="TreeGrafter"/>
</dbReference>
<feature type="coiled-coil region" evidence="5">
    <location>
        <begin position="175"/>
        <end position="202"/>
    </location>
</feature>
<dbReference type="GO" id="GO:0090083">
    <property type="term" value="P:regulation of inclusion body assembly"/>
    <property type="evidence" value="ECO:0007669"/>
    <property type="project" value="TreeGrafter"/>
</dbReference>
<dbReference type="GO" id="GO:0000774">
    <property type="term" value="F:adenyl-nucleotide exchange factor activity"/>
    <property type="evidence" value="ECO:0007669"/>
    <property type="project" value="TreeGrafter"/>
</dbReference>
<feature type="compositionally biased region" description="Polar residues" evidence="6">
    <location>
        <begin position="88"/>
        <end position="97"/>
    </location>
</feature>
<dbReference type="SMART" id="SM00264">
    <property type="entry name" value="BAG"/>
    <property type="match status" value="4"/>
</dbReference>
<dbReference type="GO" id="GO:0051087">
    <property type="term" value="F:protein-folding chaperone binding"/>
    <property type="evidence" value="ECO:0007669"/>
    <property type="project" value="InterPro"/>
</dbReference>
<keyword evidence="2" id="KW-0143">Chaperone</keyword>
<dbReference type="InterPro" id="IPR003103">
    <property type="entry name" value="BAG_domain"/>
</dbReference>
<dbReference type="Pfam" id="PF02179">
    <property type="entry name" value="BAG"/>
    <property type="match status" value="4"/>
</dbReference>
<dbReference type="EMBL" id="JANPWB010000013">
    <property type="protein sequence ID" value="KAJ1108130.1"/>
    <property type="molecule type" value="Genomic_DNA"/>
</dbReference>
<dbReference type="InterPro" id="IPR039773">
    <property type="entry name" value="BAG_chaperone_regulator"/>
</dbReference>
<evidence type="ECO:0000259" key="7">
    <source>
        <dbReference type="PROSITE" id="PS51035"/>
    </source>
</evidence>
<dbReference type="InterPro" id="IPR036533">
    <property type="entry name" value="BAG_dom_sf"/>
</dbReference>
<name>A0AAV7MZK9_PLEWA</name>
<dbReference type="PROSITE" id="PS51035">
    <property type="entry name" value="BAG"/>
    <property type="match status" value="4"/>
</dbReference>
<dbReference type="AlphaFoldDB" id="A0AAV7MZK9"/>
<dbReference type="PANTHER" id="PTHR12329">
    <property type="entry name" value="BCL2-ASSOCIATED ATHANOGENE"/>
    <property type="match status" value="1"/>
</dbReference>
<feature type="domain" description="BAG" evidence="7">
    <location>
        <begin position="484"/>
        <end position="561"/>
    </location>
</feature>
<feature type="region of interest" description="Disordered" evidence="6">
    <location>
        <begin position="84"/>
        <end position="108"/>
    </location>
</feature>
<sequence>MATKCFTVCCEKNAKVNRASWKRGSTRCRGTAGGAACSPVACRPKVVEVEQSSVGNGRSRLSTVRATRGIDCVRRAPRGRARRLLPNPATNASQCVPSPQKLDRQTDNSGCKKTMDMGNQHPSVIRLQEIQRQVKDIGQQVCSFSGLPGDVDYRNMERSLTKYLFEIDSIETEGKADVQHARKRAAQEVEQLLKELEQNANHPSRLAINKIFKEAQQLVERETTPLNGGTCSVSDEFEEGIQDIVSRIVQVKTGGKNFLRKARYRTLVRVLAIQEIIESCMKKQMLALPLYNDAHPSVSKINSIMNDVNRARGSLISLLAGVHDSETYKHLSCVLIGLLADLDSLDVSGHTEVRNYRKEVVEEINSLLKHLDLEVEGERTSAYDLTRNESILKIEEIRNKMKQIKAELLKNPGSLSDFHSAPKIELQGLIAQLDEVSPGKNPCIREARRRAVVEVQAIITYIDLKEALEKRQTYVEEVPTEHPSHKAVWVVLGHLSVLQAEVLLFDGNRADKDYIRLEEFVTKQLLVLDAVDSQGDELSKQARKQAVKFANSILSYLDMKTDEWEY</sequence>
<organism evidence="8 9">
    <name type="scientific">Pleurodeles waltl</name>
    <name type="common">Iberian ribbed newt</name>
    <dbReference type="NCBI Taxonomy" id="8319"/>
    <lineage>
        <taxon>Eukaryota</taxon>
        <taxon>Metazoa</taxon>
        <taxon>Chordata</taxon>
        <taxon>Craniata</taxon>
        <taxon>Vertebrata</taxon>
        <taxon>Euteleostomi</taxon>
        <taxon>Amphibia</taxon>
        <taxon>Batrachia</taxon>
        <taxon>Caudata</taxon>
        <taxon>Salamandroidea</taxon>
        <taxon>Salamandridae</taxon>
        <taxon>Pleurodelinae</taxon>
        <taxon>Pleurodeles</taxon>
    </lineage>
</organism>
<evidence type="ECO:0000256" key="3">
    <source>
        <dbReference type="ARBA" id="ARBA00041186"/>
    </source>
</evidence>
<comment type="caution">
    <text evidence="8">The sequence shown here is derived from an EMBL/GenBank/DDBJ whole genome shotgun (WGS) entry which is preliminary data.</text>
</comment>
<dbReference type="GO" id="GO:0050821">
    <property type="term" value="P:protein stabilization"/>
    <property type="evidence" value="ECO:0007669"/>
    <property type="project" value="TreeGrafter"/>
</dbReference>
<evidence type="ECO:0000313" key="8">
    <source>
        <dbReference type="EMBL" id="KAJ1108130.1"/>
    </source>
</evidence>
<dbReference type="SUPFAM" id="SSF63491">
    <property type="entry name" value="BAG domain"/>
    <property type="match status" value="4"/>
</dbReference>
<dbReference type="GO" id="GO:0016020">
    <property type="term" value="C:membrane"/>
    <property type="evidence" value="ECO:0007669"/>
    <property type="project" value="TreeGrafter"/>
</dbReference>
<evidence type="ECO:0000256" key="2">
    <source>
        <dbReference type="ARBA" id="ARBA00023186"/>
    </source>
</evidence>
<reference evidence="8" key="1">
    <citation type="journal article" date="2022" name="bioRxiv">
        <title>Sequencing and chromosome-scale assembly of the giantPleurodeles waltlgenome.</title>
        <authorList>
            <person name="Brown T."/>
            <person name="Elewa A."/>
            <person name="Iarovenko S."/>
            <person name="Subramanian E."/>
            <person name="Araus A.J."/>
            <person name="Petzold A."/>
            <person name="Susuki M."/>
            <person name="Suzuki K.-i.T."/>
            <person name="Hayashi T."/>
            <person name="Toyoda A."/>
            <person name="Oliveira C."/>
            <person name="Osipova E."/>
            <person name="Leigh N.D."/>
            <person name="Simon A."/>
            <person name="Yun M.H."/>
        </authorList>
    </citation>
    <scope>NUCLEOTIDE SEQUENCE</scope>
    <source>
        <strain evidence="8">20211129_DDA</strain>
        <tissue evidence="8">Liver</tissue>
    </source>
</reference>
<dbReference type="Gene3D" id="1.20.58.120">
    <property type="entry name" value="BAG domain"/>
    <property type="match status" value="4"/>
</dbReference>
<keyword evidence="5" id="KW-0175">Coiled coil</keyword>
<dbReference type="GO" id="GO:0005829">
    <property type="term" value="C:cytosol"/>
    <property type="evidence" value="ECO:0007669"/>
    <property type="project" value="TreeGrafter"/>
</dbReference>
<evidence type="ECO:0000256" key="6">
    <source>
        <dbReference type="SAM" id="MobiDB-lite"/>
    </source>
</evidence>
<proteinExistence type="predicted"/>
<dbReference type="GO" id="GO:0005634">
    <property type="term" value="C:nucleus"/>
    <property type="evidence" value="ECO:0007669"/>
    <property type="project" value="TreeGrafter"/>
</dbReference>
<feature type="domain" description="BAG" evidence="7">
    <location>
        <begin position="297"/>
        <end position="375"/>
    </location>
</feature>
<dbReference type="Proteomes" id="UP001066276">
    <property type="component" value="Chromosome 9"/>
</dbReference>
<feature type="domain" description="BAG" evidence="7">
    <location>
        <begin position="123"/>
        <end position="200"/>
    </location>
</feature>
<evidence type="ECO:0000256" key="1">
    <source>
        <dbReference type="ARBA" id="ARBA00022737"/>
    </source>
</evidence>
<keyword evidence="9" id="KW-1185">Reference proteome</keyword>